<feature type="transmembrane region" description="Helical" evidence="1">
    <location>
        <begin position="133"/>
        <end position="156"/>
    </location>
</feature>
<dbReference type="PANTHER" id="PTHR36833:SF1">
    <property type="entry name" value="INTEGRAL MEMBRANE TRANSPORT PROTEIN"/>
    <property type="match status" value="1"/>
</dbReference>
<comment type="caution">
    <text evidence="2">The sequence shown here is derived from an EMBL/GenBank/DDBJ whole genome shotgun (WGS) entry which is preliminary data.</text>
</comment>
<keyword evidence="1" id="KW-0812">Transmembrane</keyword>
<sequence length="254" mass="26924">MWTRSALAYRLSFVMMTFGNGALTALDFAAVAIIFGHTTRLGGFSLAQTAFLYGTSGMAIGLADLLLGSMDGLGQRVRDGTLDAMLVRPAPVFVQVAADRFALRRLGRVSQAALVLAWSLSRLDVAWTPGTVLLLPVMLVSGAAIFSAVFTLGAAFQFRFGDASEVQNSFTYGGNALTQYPPTVFAKELVRGATFVVPLAFVNWLPATLILGTPQPLGLPRWVDWVSPLVAAAVCAAAAVAWQAGLRSYRSTGS</sequence>
<dbReference type="Pfam" id="PF06182">
    <property type="entry name" value="ABC2_membrane_6"/>
    <property type="match status" value="1"/>
</dbReference>
<gene>
    <name evidence="2" type="ORF">POF50_024695</name>
</gene>
<reference evidence="2" key="1">
    <citation type="submission" date="2023-05" db="EMBL/GenBank/DDBJ databases">
        <title>Streptantibioticus silvisoli sp. nov., acidotolerant actinomycetes 1 from pine litter.</title>
        <authorList>
            <person name="Swiecimska M."/>
            <person name="Golinska P."/>
            <person name="Sangal V."/>
            <person name="Wachnowicz B."/>
            <person name="Goodfellow M."/>
        </authorList>
    </citation>
    <scope>NUCLEOTIDE SEQUENCE</scope>
    <source>
        <strain evidence="2">SL13</strain>
    </source>
</reference>
<dbReference type="InterPro" id="IPR010390">
    <property type="entry name" value="ABC-2_transporter-like"/>
</dbReference>
<feature type="transmembrane region" description="Helical" evidence="1">
    <location>
        <begin position="12"/>
        <end position="38"/>
    </location>
</feature>
<feature type="transmembrane region" description="Helical" evidence="1">
    <location>
        <begin position="195"/>
        <end position="213"/>
    </location>
</feature>
<dbReference type="PANTHER" id="PTHR36833">
    <property type="entry name" value="SLR0610 PROTEIN-RELATED"/>
    <property type="match status" value="1"/>
</dbReference>
<protein>
    <submittedName>
        <fullName evidence="2">ABC-2 family transporter protein</fullName>
    </submittedName>
</protein>
<feature type="transmembrane region" description="Helical" evidence="1">
    <location>
        <begin position="50"/>
        <end position="68"/>
    </location>
</feature>
<proteinExistence type="predicted"/>
<dbReference type="AlphaFoldDB" id="A0AA90HBC4"/>
<name>A0AA90HBC4_9ACTN</name>
<feature type="transmembrane region" description="Helical" evidence="1">
    <location>
        <begin position="225"/>
        <end position="246"/>
    </location>
</feature>
<dbReference type="RefSeq" id="WP_271316260.1">
    <property type="nucleotide sequence ID" value="NZ_JABXJJ020000033.1"/>
</dbReference>
<dbReference type="EMBL" id="JABXJJ020000033">
    <property type="protein sequence ID" value="MDI5972500.1"/>
    <property type="molecule type" value="Genomic_DNA"/>
</dbReference>
<accession>A0AA90HBC4</accession>
<evidence type="ECO:0000256" key="1">
    <source>
        <dbReference type="SAM" id="Phobius"/>
    </source>
</evidence>
<evidence type="ECO:0000313" key="2">
    <source>
        <dbReference type="EMBL" id="MDI5972500.1"/>
    </source>
</evidence>
<keyword evidence="1" id="KW-0472">Membrane</keyword>
<keyword evidence="1" id="KW-1133">Transmembrane helix</keyword>
<organism evidence="2">
    <name type="scientific">Streptantibioticus silvisoli</name>
    <dbReference type="NCBI Taxonomy" id="2705255"/>
    <lineage>
        <taxon>Bacteria</taxon>
        <taxon>Bacillati</taxon>
        <taxon>Actinomycetota</taxon>
        <taxon>Actinomycetes</taxon>
        <taxon>Kitasatosporales</taxon>
        <taxon>Streptomycetaceae</taxon>
        <taxon>Streptantibioticus</taxon>
    </lineage>
</organism>